<keyword evidence="2" id="KW-1185">Reference proteome</keyword>
<evidence type="ECO:0000313" key="1">
    <source>
        <dbReference type="EMBL" id="AEA99097.1"/>
    </source>
</evidence>
<reference evidence="1 2" key="1">
    <citation type="journal article" date="2008" name="ISME J.">
        <title>Comparative genomics of two ecotypes of the marine planktonic copiotroph Alteromonas macleodii suggests alternative lifestyles associated with different kinds of particulate organic matter.</title>
        <authorList>
            <person name="Ivars-Martinez E."/>
            <person name="Martin-Cuadrado A.B."/>
            <person name="D'Auria G."/>
            <person name="Mira A."/>
            <person name="Ferriera S."/>
            <person name="Johnson J."/>
            <person name="Friedman R."/>
            <person name="Rodriguez-Valera F."/>
        </authorList>
    </citation>
    <scope>NUCLEOTIDE SEQUENCE [LARGE SCALE GENOMIC DNA]</scope>
    <source>
        <strain evidence="2">DSM 17117 / CIP 110805 / LMG 28347 / Deep ecotype</strain>
    </source>
</reference>
<evidence type="ECO:0000313" key="2">
    <source>
        <dbReference type="Proteomes" id="UP000001870"/>
    </source>
</evidence>
<dbReference type="EMBL" id="CP001103">
    <property type="protein sequence ID" value="AEA99097.1"/>
    <property type="molecule type" value="Genomic_DNA"/>
</dbReference>
<reference evidence="1 2" key="2">
    <citation type="journal article" date="2015" name="Antonie Van Leeuwenhoek">
        <title>Ecophysiological diversity of a novel member of the genus Alteromonas, and description of Alteromonas mediterranea sp. nov.</title>
        <authorList>
            <person name="Ivanova E.P."/>
            <person name="Lopez-Perez M."/>
            <person name="Zabalos M."/>
            <person name="Nguyen S.H."/>
            <person name="Webb H.K."/>
            <person name="Ryan J."/>
            <person name="Lagutin K."/>
            <person name="Vyssotski M."/>
            <person name="Crawford R.J."/>
            <person name="Rodriguez-Valera F."/>
        </authorList>
    </citation>
    <scope>NUCLEOTIDE SEQUENCE [LARGE SCALE GENOMIC DNA]</scope>
    <source>
        <strain evidence="2">DSM 17117 / CIP 110805 / LMG 28347 / Deep ecotype</strain>
    </source>
</reference>
<gene>
    <name evidence="1" type="ordered locus">MADE_1014815</name>
</gene>
<protein>
    <submittedName>
        <fullName evidence="1">Uncharacterized protein</fullName>
    </submittedName>
</protein>
<dbReference type="RefSeq" id="WP_012519389.1">
    <property type="nucleotide sequence ID" value="NC_011138.3"/>
</dbReference>
<sequence length="76" mass="8604">MSAIEKREVEITEEERKLLNEHGATLTDTEDEWRALTAMMHNITFEDLGNIILANPAEGEPLGIFFKETDKGLTLD</sequence>
<dbReference type="AlphaFoldDB" id="F2GCE1"/>
<accession>F2GCE1</accession>
<dbReference type="KEGG" id="amc:MADE_1014815"/>
<dbReference type="Proteomes" id="UP000001870">
    <property type="component" value="Chromosome"/>
</dbReference>
<dbReference type="HOGENOM" id="CLU_2646508_0_0_6"/>
<proteinExistence type="predicted"/>
<organism evidence="1 2">
    <name type="scientific">Alteromonas mediterranea (strain DSM 17117 / CIP 110805 / LMG 28347 / Deep ecotype)</name>
    <dbReference type="NCBI Taxonomy" id="1774373"/>
    <lineage>
        <taxon>Bacteria</taxon>
        <taxon>Pseudomonadati</taxon>
        <taxon>Pseudomonadota</taxon>
        <taxon>Gammaproteobacteria</taxon>
        <taxon>Alteromonadales</taxon>
        <taxon>Alteromonadaceae</taxon>
        <taxon>Alteromonas/Salinimonas group</taxon>
        <taxon>Alteromonas</taxon>
    </lineage>
</organism>
<name>F2GCE1_ALTMD</name>